<evidence type="ECO:0000256" key="4">
    <source>
        <dbReference type="ARBA" id="ARBA00022763"/>
    </source>
</evidence>
<dbReference type="InterPro" id="IPR007860">
    <property type="entry name" value="DNA_mmatch_repair_MutS_con_dom"/>
</dbReference>
<dbReference type="GO" id="GO:0030983">
    <property type="term" value="F:mismatched DNA binding"/>
    <property type="evidence" value="ECO:0007669"/>
    <property type="project" value="InterPro"/>
</dbReference>
<comment type="subcellular location">
    <subcellularLocation>
        <location evidence="1">Nucleus</location>
    </subcellularLocation>
</comment>
<dbReference type="InterPro" id="IPR011184">
    <property type="entry name" value="DNA_mismatch_repair_Msh2"/>
</dbReference>
<evidence type="ECO:0000256" key="7">
    <source>
        <dbReference type="ARBA" id="ARBA00023204"/>
    </source>
</evidence>
<evidence type="ECO:0000256" key="5">
    <source>
        <dbReference type="ARBA" id="ARBA00022840"/>
    </source>
</evidence>
<keyword evidence="11" id="KW-0175">Coiled coil</keyword>
<evidence type="ECO:0000259" key="12">
    <source>
        <dbReference type="PROSITE" id="PS00486"/>
    </source>
</evidence>
<dbReference type="SUPFAM" id="SSF48334">
    <property type="entry name" value="DNA repair protein MutS, domain III"/>
    <property type="match status" value="1"/>
</dbReference>
<dbReference type="GO" id="GO:0006312">
    <property type="term" value="P:mitotic recombination"/>
    <property type="evidence" value="ECO:0007669"/>
    <property type="project" value="TreeGrafter"/>
</dbReference>
<name>A0A397IUH1_9GLOM</name>
<dbReference type="Gene3D" id="3.40.50.300">
    <property type="entry name" value="P-loop containing nucleotide triphosphate hydrolases"/>
    <property type="match status" value="1"/>
</dbReference>
<comment type="subunit">
    <text evidence="9">Heterodimer of msh2 and msh6.</text>
</comment>
<feature type="domain" description="DNA mismatch repair proteins mutS family" evidence="12">
    <location>
        <begin position="740"/>
        <end position="756"/>
    </location>
</feature>
<dbReference type="SMART" id="SM00533">
    <property type="entry name" value="MUTSd"/>
    <property type="match status" value="1"/>
</dbReference>
<evidence type="ECO:0000256" key="3">
    <source>
        <dbReference type="ARBA" id="ARBA00022741"/>
    </source>
</evidence>
<dbReference type="FunFam" id="3.30.420.110:FF:000002">
    <property type="entry name" value="DNA mismatch repair protein"/>
    <property type="match status" value="1"/>
</dbReference>
<dbReference type="Pfam" id="PF05192">
    <property type="entry name" value="MutS_III"/>
    <property type="match status" value="1"/>
</dbReference>
<dbReference type="GO" id="GO:0006298">
    <property type="term" value="P:mismatch repair"/>
    <property type="evidence" value="ECO:0007669"/>
    <property type="project" value="InterPro"/>
</dbReference>
<dbReference type="PANTHER" id="PTHR11361">
    <property type="entry name" value="DNA MISMATCH REPAIR PROTEIN MUTS FAMILY MEMBER"/>
    <property type="match status" value="1"/>
</dbReference>
<dbReference type="InterPro" id="IPR016151">
    <property type="entry name" value="DNA_mismatch_repair_MutS_N"/>
</dbReference>
<accession>A0A397IUH1</accession>
<comment type="similarity">
    <text evidence="2 10">Belongs to the DNA mismatch repair MutS family.</text>
</comment>
<dbReference type="Pfam" id="PF05190">
    <property type="entry name" value="MutS_IV"/>
    <property type="match status" value="1"/>
</dbReference>
<dbReference type="GO" id="GO:0032301">
    <property type="term" value="C:MutSalpha complex"/>
    <property type="evidence" value="ECO:0007669"/>
    <property type="project" value="TreeGrafter"/>
</dbReference>
<dbReference type="EMBL" id="PQFF01000134">
    <property type="protein sequence ID" value="RHZ79639.1"/>
    <property type="molecule type" value="Genomic_DNA"/>
</dbReference>
<dbReference type="STRING" id="1348612.A0A397IUH1"/>
<proteinExistence type="inferred from homology"/>
<protein>
    <recommendedName>
        <fullName evidence="12">DNA mismatch repair proteins mutS family domain-containing protein</fullName>
    </recommendedName>
</protein>
<evidence type="ECO:0000256" key="11">
    <source>
        <dbReference type="SAM" id="Coils"/>
    </source>
</evidence>
<dbReference type="FunFam" id="1.10.1420.10:FF:000017">
    <property type="entry name" value="DNA mismatch repair protein Msh2"/>
    <property type="match status" value="1"/>
</dbReference>
<dbReference type="PANTHER" id="PTHR11361:SF35">
    <property type="entry name" value="DNA MISMATCH REPAIR PROTEIN MSH2"/>
    <property type="match status" value="1"/>
</dbReference>
<evidence type="ECO:0000256" key="1">
    <source>
        <dbReference type="ARBA" id="ARBA00004123"/>
    </source>
</evidence>
<dbReference type="GO" id="GO:0005524">
    <property type="term" value="F:ATP binding"/>
    <property type="evidence" value="ECO:0007669"/>
    <property type="project" value="UniProtKB-KW"/>
</dbReference>
<comment type="caution">
    <text evidence="13">The sequence shown here is derived from an EMBL/GenBank/DDBJ whole genome shotgun (WGS) entry which is preliminary data.</text>
</comment>
<dbReference type="FunFam" id="1.10.1420.10:FF:000015">
    <property type="entry name" value="DNA mismatch repair protein Msh2"/>
    <property type="match status" value="1"/>
</dbReference>
<evidence type="ECO:0000256" key="9">
    <source>
        <dbReference type="ARBA" id="ARBA00064337"/>
    </source>
</evidence>
<dbReference type="InterPro" id="IPR036678">
    <property type="entry name" value="MutS_con_dom_sf"/>
</dbReference>
<dbReference type="OrthoDB" id="295033at2759"/>
<evidence type="ECO:0000313" key="14">
    <source>
        <dbReference type="Proteomes" id="UP000266861"/>
    </source>
</evidence>
<dbReference type="InterPro" id="IPR027417">
    <property type="entry name" value="P-loop_NTPase"/>
</dbReference>
<dbReference type="InterPro" id="IPR007861">
    <property type="entry name" value="DNA_mismatch_repair_MutS_clamp"/>
</dbReference>
<reference evidence="13 14" key="1">
    <citation type="submission" date="2018-08" db="EMBL/GenBank/DDBJ databases">
        <title>Genome and evolution of the arbuscular mycorrhizal fungus Diversispora epigaea (formerly Glomus versiforme) and its bacterial endosymbionts.</title>
        <authorList>
            <person name="Sun X."/>
            <person name="Fei Z."/>
            <person name="Harrison M."/>
        </authorList>
    </citation>
    <scope>NUCLEOTIDE SEQUENCE [LARGE SCALE GENOMIC DNA]</scope>
    <source>
        <strain evidence="13 14">IT104</strain>
    </source>
</reference>
<comment type="function">
    <text evidence="10">Component of the post-replicative DNA mismatch repair system (MMR).</text>
</comment>
<feature type="coiled-coil region" evidence="11">
    <location>
        <begin position="468"/>
        <end position="495"/>
    </location>
</feature>
<dbReference type="CDD" id="cd03285">
    <property type="entry name" value="ABC_MSH2_euk"/>
    <property type="match status" value="1"/>
</dbReference>
<dbReference type="Gene3D" id="1.10.1420.10">
    <property type="match status" value="2"/>
</dbReference>
<dbReference type="Pfam" id="PF05188">
    <property type="entry name" value="MutS_II"/>
    <property type="match status" value="1"/>
</dbReference>
<evidence type="ECO:0000256" key="10">
    <source>
        <dbReference type="RuleBase" id="RU003756"/>
    </source>
</evidence>
<dbReference type="PROSITE" id="PS00486">
    <property type="entry name" value="DNA_MISMATCH_REPAIR_2"/>
    <property type="match status" value="1"/>
</dbReference>
<keyword evidence="14" id="KW-1185">Reference proteome</keyword>
<dbReference type="GO" id="GO:0140664">
    <property type="term" value="F:ATP-dependent DNA damage sensor activity"/>
    <property type="evidence" value="ECO:0007669"/>
    <property type="project" value="InterPro"/>
</dbReference>
<evidence type="ECO:0000313" key="13">
    <source>
        <dbReference type="EMBL" id="RHZ79639.1"/>
    </source>
</evidence>
<keyword evidence="3 10" id="KW-0547">Nucleotide-binding</keyword>
<dbReference type="InterPro" id="IPR007696">
    <property type="entry name" value="DNA_mismatch_repair_MutS_core"/>
</dbReference>
<keyword evidence="8" id="KW-0539">Nucleus</keyword>
<dbReference type="Gene3D" id="3.40.1170.10">
    <property type="entry name" value="DNA repair protein MutS, domain I"/>
    <property type="match status" value="1"/>
</dbReference>
<dbReference type="Proteomes" id="UP000266861">
    <property type="component" value="Unassembled WGS sequence"/>
</dbReference>
<evidence type="ECO:0000256" key="6">
    <source>
        <dbReference type="ARBA" id="ARBA00023125"/>
    </source>
</evidence>
<dbReference type="SMART" id="SM00534">
    <property type="entry name" value="MUTSac"/>
    <property type="match status" value="1"/>
</dbReference>
<evidence type="ECO:0000256" key="8">
    <source>
        <dbReference type="ARBA" id="ARBA00023242"/>
    </source>
</evidence>
<dbReference type="Pfam" id="PF01624">
    <property type="entry name" value="MutS_I"/>
    <property type="match status" value="1"/>
</dbReference>
<keyword evidence="4 10" id="KW-0227">DNA damage</keyword>
<dbReference type="PIRSF" id="PIRSF005813">
    <property type="entry name" value="MSH2"/>
    <property type="match status" value="1"/>
</dbReference>
<keyword evidence="6 10" id="KW-0238">DNA-binding</keyword>
<organism evidence="13 14">
    <name type="scientific">Diversispora epigaea</name>
    <dbReference type="NCBI Taxonomy" id="1348612"/>
    <lineage>
        <taxon>Eukaryota</taxon>
        <taxon>Fungi</taxon>
        <taxon>Fungi incertae sedis</taxon>
        <taxon>Mucoromycota</taxon>
        <taxon>Glomeromycotina</taxon>
        <taxon>Glomeromycetes</taxon>
        <taxon>Diversisporales</taxon>
        <taxon>Diversisporaceae</taxon>
        <taxon>Diversispora</taxon>
    </lineage>
</organism>
<gene>
    <name evidence="13" type="ORF">Glove_143g27</name>
</gene>
<keyword evidence="7 10" id="KW-0234">DNA repair</keyword>
<dbReference type="InterPro" id="IPR036187">
    <property type="entry name" value="DNA_mismatch_repair_MutS_sf"/>
</dbReference>
<dbReference type="NCBIfam" id="NF003810">
    <property type="entry name" value="PRK05399.1"/>
    <property type="match status" value="1"/>
</dbReference>
<dbReference type="SUPFAM" id="SSF53150">
    <property type="entry name" value="DNA repair protein MutS, domain II"/>
    <property type="match status" value="1"/>
</dbReference>
<dbReference type="FunFam" id="3.40.1170.10:FF:000003">
    <property type="entry name" value="DNA mismatch repair protein"/>
    <property type="match status" value="1"/>
</dbReference>
<dbReference type="InterPro" id="IPR045076">
    <property type="entry name" value="MutS"/>
</dbReference>
<dbReference type="Pfam" id="PF00488">
    <property type="entry name" value="MutS_V"/>
    <property type="match status" value="1"/>
</dbReference>
<dbReference type="InterPro" id="IPR000432">
    <property type="entry name" value="DNA_mismatch_repair_MutS_C"/>
</dbReference>
<dbReference type="FunFam" id="3.40.50.300:FF:000523">
    <property type="entry name" value="DNA mismatch repair protein"/>
    <property type="match status" value="1"/>
</dbReference>
<keyword evidence="5" id="KW-0067">ATP-binding</keyword>
<dbReference type="Gene3D" id="3.30.420.110">
    <property type="entry name" value="MutS, connector domain"/>
    <property type="match status" value="1"/>
</dbReference>
<dbReference type="AlphaFoldDB" id="A0A397IUH1"/>
<dbReference type="InterPro" id="IPR032642">
    <property type="entry name" value="Msh2_ATP-bd"/>
</dbReference>
<dbReference type="InterPro" id="IPR007695">
    <property type="entry name" value="DNA_mismatch_repair_MutS-lik_N"/>
</dbReference>
<dbReference type="SUPFAM" id="SSF52540">
    <property type="entry name" value="P-loop containing nucleoside triphosphate hydrolases"/>
    <property type="match status" value="1"/>
</dbReference>
<sequence>METKDRPDLTFDNQQGERKFCSFLKSLPEKSENTIRLFERNCGEYYSVHGDDAIYISQTVYKTSSIIKYLGGDVKNGIPSCTLSRLNLETFLRDSLLNKQMKIEIWGQESRKNNGWKLIKRASPGNIQELEDIMFSNVDVATSPMVLSIKLKIVEDQKIVGIAFADTTVQELGVSEFVDNDLYTNFESLIIQLGVKECIIESRKDYETSKLMDVLNRCDTVITESKRSDFATNDIEQDLNRLLGENVSVASLPEYEMKNAMAACACIINYLSLMSDESNFGHYTLRNHDLSQFMRLDSSALKALNLMPGPQDGPNKTTSLFGLLNKCLTSQGSRLLRQWLKQPLMSIKEIEQRLSLVEIFVNDTEIRQSIREDHLKSTPDLHRIAKRFQRGSATLQDVIRVYQVLTKLPELINLLESFNTMNDALKETIEEVYLIKLREHNIQLEKLKEMVETTVDFEAADHHHYTVKADFDDTLKDIQERINEIVEEMNQEHQIVGKKLDMDTEKKLHLEKQNSYGYCFRMSRNDASCLRGQSQYIELATLRNGVYFTTIKLRELSSSFSNLKETYEKAQSSLVKEIIAIAASYCPTLETLNGLLAHLDVIISYAYVATHAPKSYVRPKIDEKGEGRFLLKNSRHPCLEVQDDVSFISNNVELIKDQSELLIITGPNMGGKSTYIRQIGVIALMAQVGCFVPCSEASICIFDCILARVGAGDSQLKGVSTFMAEMLETATILKTATMNSLIIIDELGRGTSTYDGFGLAWAISEYIATNIRCFCLVATHFHELTVLSDNISYVRNLHVTACVDQNLTGVRDITLLYKVNEGVCDESFGINVAELANFPETVVKLARRKANELEDFSKTDQEVKKQCSRQEIKEGDMIIEDFLKEIAQTPNTELMDYNSMLNHVQKIKEKYETKFQNNPWCRDVVEGF</sequence>
<evidence type="ECO:0000256" key="2">
    <source>
        <dbReference type="ARBA" id="ARBA00006271"/>
    </source>
</evidence>